<accession>A0A1W9ZWZ5</accession>
<gene>
    <name evidence="2" type="ORF">BST13_36525</name>
</gene>
<dbReference type="STRING" id="1927124.BST13_36525"/>
<dbReference type="OrthoDB" id="3190691at2"/>
<dbReference type="PANTHER" id="PTHR43546:SF3">
    <property type="entry name" value="UPF0173 METAL-DEPENDENT HYDROLASE MJ1163"/>
    <property type="match status" value="1"/>
</dbReference>
<dbReference type="SUPFAM" id="SSF56281">
    <property type="entry name" value="Metallo-hydrolase/oxidoreductase"/>
    <property type="match status" value="1"/>
</dbReference>
<dbReference type="Proteomes" id="UP000192448">
    <property type="component" value="Unassembled WGS sequence"/>
</dbReference>
<dbReference type="AlphaFoldDB" id="A0A1W9ZWZ5"/>
<dbReference type="InterPro" id="IPR001279">
    <property type="entry name" value="Metallo-B-lactamas"/>
</dbReference>
<dbReference type="Pfam" id="PF12706">
    <property type="entry name" value="Lactamase_B_2"/>
    <property type="match status" value="1"/>
</dbReference>
<dbReference type="InterPro" id="IPR050114">
    <property type="entry name" value="UPF0173_UPF0282_UlaG_hydrolase"/>
</dbReference>
<protein>
    <recommendedName>
        <fullName evidence="1">Metallo-beta-lactamase domain-containing protein</fullName>
    </recommendedName>
</protein>
<name>A0A1W9ZWZ5_9MYCO</name>
<evidence type="ECO:0000259" key="1">
    <source>
        <dbReference type="Pfam" id="PF12706"/>
    </source>
</evidence>
<reference evidence="2 3" key="1">
    <citation type="submission" date="2017-02" db="EMBL/GenBank/DDBJ databases">
        <title>The new phylogeny of genus Mycobacterium.</title>
        <authorList>
            <person name="Tortoli E."/>
            <person name="Trovato A."/>
            <person name="Cirillo D.M."/>
        </authorList>
    </citation>
    <scope>NUCLEOTIDE SEQUENCE [LARGE SCALE GENOMIC DNA]</scope>
    <source>
        <strain evidence="2 3">RW6</strain>
    </source>
</reference>
<organism evidence="2 3">
    <name type="scientific">Mycobacterium aquaticum</name>
    <dbReference type="NCBI Taxonomy" id="1927124"/>
    <lineage>
        <taxon>Bacteria</taxon>
        <taxon>Bacillati</taxon>
        <taxon>Actinomycetota</taxon>
        <taxon>Actinomycetes</taxon>
        <taxon>Mycobacteriales</taxon>
        <taxon>Mycobacteriaceae</taxon>
        <taxon>Mycobacterium</taxon>
    </lineage>
</organism>
<proteinExistence type="predicted"/>
<evidence type="ECO:0000313" key="3">
    <source>
        <dbReference type="Proteomes" id="UP000192448"/>
    </source>
</evidence>
<comment type="caution">
    <text evidence="2">The sequence shown here is derived from an EMBL/GenBank/DDBJ whole genome shotgun (WGS) entry which is preliminary data.</text>
</comment>
<dbReference type="Gene3D" id="3.60.15.10">
    <property type="entry name" value="Ribonuclease Z/Hydroxyacylglutathione hydrolase-like"/>
    <property type="match status" value="1"/>
</dbReference>
<dbReference type="EMBL" id="MVHF01000069">
    <property type="protein sequence ID" value="ORA22342.1"/>
    <property type="molecule type" value="Genomic_DNA"/>
</dbReference>
<feature type="domain" description="Metallo-beta-lactamase" evidence="1">
    <location>
        <begin position="32"/>
        <end position="217"/>
    </location>
</feature>
<dbReference type="RefSeq" id="WP_083170850.1">
    <property type="nucleotide sequence ID" value="NZ_MVHF01000069.1"/>
</dbReference>
<sequence length="263" mass="27707">MKIRRLGWAGIEVGAQGASLVVDYVRQSKIISSALPPGALLDPQQSAAAALVTHLHADHTDVPAIQSAVGPTGTVLRPPPFIGTAEESAWTAEQEAQLAASTLDVRTVSDWQRIELGPFTVTAVPSVDGLGDPQVNWVIEADGQRIFHGGDTIFHGYWWLIARRVGPIDVAVLPINGAAVNFPHLQPASPLPAVLTPEQAAQAAAILHAKALVPMHFGVDQPPFYVEQDDALQRLGVATEHLPVQVVALAAGEAADITTDLAA</sequence>
<keyword evidence="3" id="KW-1185">Reference proteome</keyword>
<evidence type="ECO:0000313" key="2">
    <source>
        <dbReference type="EMBL" id="ORA22342.1"/>
    </source>
</evidence>
<dbReference type="InterPro" id="IPR036866">
    <property type="entry name" value="RibonucZ/Hydroxyglut_hydro"/>
</dbReference>
<dbReference type="PANTHER" id="PTHR43546">
    <property type="entry name" value="UPF0173 METAL-DEPENDENT HYDROLASE MJ1163-RELATED"/>
    <property type="match status" value="1"/>
</dbReference>